<accession>A0AA39R3L4</accession>
<evidence type="ECO:0000256" key="1">
    <source>
        <dbReference type="SAM" id="MobiDB-lite"/>
    </source>
</evidence>
<feature type="region of interest" description="Disordered" evidence="1">
    <location>
        <begin position="590"/>
        <end position="621"/>
    </location>
</feature>
<organism evidence="3 4">
    <name type="scientific">Cladonia borealis</name>
    <dbReference type="NCBI Taxonomy" id="184061"/>
    <lineage>
        <taxon>Eukaryota</taxon>
        <taxon>Fungi</taxon>
        <taxon>Dikarya</taxon>
        <taxon>Ascomycota</taxon>
        <taxon>Pezizomycotina</taxon>
        <taxon>Lecanoromycetes</taxon>
        <taxon>OSLEUM clade</taxon>
        <taxon>Lecanoromycetidae</taxon>
        <taxon>Lecanorales</taxon>
        <taxon>Lecanorineae</taxon>
        <taxon>Cladoniaceae</taxon>
        <taxon>Cladonia</taxon>
    </lineage>
</organism>
<feature type="compositionally biased region" description="Low complexity" evidence="1">
    <location>
        <begin position="590"/>
        <end position="599"/>
    </location>
</feature>
<name>A0AA39R3L4_9LECA</name>
<sequence>METSSQDVPQPTRLMDGVSAGGERPHRKLEFVHLPLETQKQIIRHVNWKDLFTLQRLSPHFFCLATAEIYRDLNLNITNSGDEELGLPRTHAAEALQTILASEHDYGSHIKSLRIGVAEDNVEQNTSLANSHRNEHLLMTRLLWDSKSDSSKFLNTSLLLVARKATILETFQWDAPIELSGAVYQALHKIPSLRHLRVRLDVTPSPRMVIRNPTPHPPPPHHHAQAVPTPSQYIPPLPIPSGGSSSSYPGHSSKANNIKRKKVGGGGGYNYWANNRAFSGFKTLTSLALMGLSNLECLGEISECIKASSGSLNSLTLSLSTELAKKARKPVPVNPDLDDPSDTELDEEDMLNDPMPPSASTVQPVTNEADIRKEKLAQESILAKIFDLQSVSAEGKRLEKTLSLSTGRYLEDEERHATTRKLDALMKSLIDAPAASDDASSHAARLEHFKMVRDIADMYITSQTVQKKSLKEHIKNSLPPGKKNGSTPKPPNPVASGMEPSASSSSIANMMDWDLLGPVSNSTSSMFDPTLSGGLSNGTSKFYVPPSGYPMSNGSLPSPYGTGKAGKAAQVQQLLQQAQMQAQKAQIASMSPSFGGSSSNAVPSSTVLPVPYEQSHPSSPGQYHDDLLFSPYPHSSSNGLTNPYINEDGTILGAKNGMPSIAKKAKTKVPANKKSSPVKVVVVDSEDDFDTPPKSPASTQQPFFAADSTNEPVEDAMDIDMVHPDEDTADLGEDQEMIAEPEDGEVTTPRKRAKIGEIEVGTASIAAEKEHVSPQAGVAAEPVANPITPDEAMQSYIRATHGLHLEELSLEWVPLKASIVARALDLSVLKHLTLLEVGPQDAFWTLLARLQGSSNEIGFKSIHTDNVSLPFLKFLATFEGLEGLYTHERANKQDAESGGPPAVNITFIRKMALQKHISTLKRLMIKNDRNDSWDVDVKTLQFLAFRGAGLIELAISLNMKTYHLLMQLFYGFKNLYALHLINLRTADRHSMLHSESLSFAVDSLSHCPNMRIKYIALVNQVVMLETKQFNKALQLVMEKRNKDKKGKGKATSDAISSLIEAFEDSDSDGSSDFLADVMDHKIRFASNFAAASDVEIFSKEIRLGKL</sequence>
<proteinExistence type="predicted"/>
<keyword evidence="4" id="KW-1185">Reference proteome</keyword>
<feature type="region of interest" description="Disordered" evidence="1">
    <location>
        <begin position="329"/>
        <end position="364"/>
    </location>
</feature>
<dbReference type="EMBL" id="JAFEKC020000005">
    <property type="protein sequence ID" value="KAK0514262.1"/>
    <property type="molecule type" value="Genomic_DNA"/>
</dbReference>
<comment type="caution">
    <text evidence="3">The sequence shown here is derived from an EMBL/GenBank/DDBJ whole genome shotgun (WGS) entry which is preliminary data.</text>
</comment>
<dbReference type="AlphaFoldDB" id="A0AA39R3L4"/>
<evidence type="ECO:0000259" key="2">
    <source>
        <dbReference type="PROSITE" id="PS50181"/>
    </source>
</evidence>
<feature type="region of interest" description="Disordered" evidence="1">
    <location>
        <begin position="470"/>
        <end position="503"/>
    </location>
</feature>
<dbReference type="PROSITE" id="PS50181">
    <property type="entry name" value="FBOX"/>
    <property type="match status" value="1"/>
</dbReference>
<feature type="region of interest" description="Disordered" evidence="1">
    <location>
        <begin position="208"/>
        <end position="260"/>
    </location>
</feature>
<feature type="compositionally biased region" description="Low complexity" evidence="1">
    <location>
        <begin position="240"/>
        <end position="253"/>
    </location>
</feature>
<evidence type="ECO:0000313" key="4">
    <source>
        <dbReference type="Proteomes" id="UP001166286"/>
    </source>
</evidence>
<evidence type="ECO:0000313" key="3">
    <source>
        <dbReference type="EMBL" id="KAK0514262.1"/>
    </source>
</evidence>
<feature type="compositionally biased region" description="Acidic residues" evidence="1">
    <location>
        <begin position="336"/>
        <end position="351"/>
    </location>
</feature>
<gene>
    <name evidence="3" type="ORF">JMJ35_002879</name>
</gene>
<protein>
    <recommendedName>
        <fullName evidence="2">F-box domain-containing protein</fullName>
    </recommendedName>
</protein>
<feature type="domain" description="F-box" evidence="2">
    <location>
        <begin position="28"/>
        <end position="73"/>
    </location>
</feature>
<feature type="region of interest" description="Disordered" evidence="1">
    <location>
        <begin position="1"/>
        <end position="22"/>
    </location>
</feature>
<dbReference type="InterPro" id="IPR001810">
    <property type="entry name" value="F-box_dom"/>
</dbReference>
<dbReference type="Proteomes" id="UP001166286">
    <property type="component" value="Unassembled WGS sequence"/>
</dbReference>
<reference evidence="3" key="1">
    <citation type="submission" date="2023-03" db="EMBL/GenBank/DDBJ databases">
        <title>Complete genome of Cladonia borealis.</title>
        <authorList>
            <person name="Park H."/>
        </authorList>
    </citation>
    <scope>NUCLEOTIDE SEQUENCE</scope>
    <source>
        <strain evidence="3">ANT050790</strain>
    </source>
</reference>